<evidence type="ECO:0000313" key="2">
    <source>
        <dbReference type="EMBL" id="CAK9252179.1"/>
    </source>
</evidence>
<accession>A0ABP0VCT2</accession>
<dbReference type="SUPFAM" id="SSF103473">
    <property type="entry name" value="MFS general substrate transporter"/>
    <property type="match status" value="1"/>
</dbReference>
<reference evidence="2" key="1">
    <citation type="submission" date="2024-02" db="EMBL/GenBank/DDBJ databases">
        <authorList>
            <consortium name="ELIXIR-Norway"/>
            <consortium name="Elixir Norway"/>
        </authorList>
    </citation>
    <scope>NUCLEOTIDE SEQUENCE</scope>
</reference>
<feature type="transmembrane region" description="Helical" evidence="1">
    <location>
        <begin position="262"/>
        <end position="280"/>
    </location>
</feature>
<dbReference type="Proteomes" id="UP001497444">
    <property type="component" value="Unassembled WGS sequence"/>
</dbReference>
<evidence type="ECO:0000313" key="3">
    <source>
        <dbReference type="Proteomes" id="UP001497444"/>
    </source>
</evidence>
<gene>
    <name evidence="2" type="ORF">CSSPJE1EN1_LOCUS27557</name>
</gene>
<keyword evidence="1" id="KW-1133">Transmembrane helix</keyword>
<feature type="transmembrane region" description="Helical" evidence="1">
    <location>
        <begin position="131"/>
        <end position="150"/>
    </location>
</feature>
<proteinExistence type="predicted"/>
<keyword evidence="1" id="KW-0472">Membrane</keyword>
<name>A0ABP0VCT2_9BRYO</name>
<keyword evidence="1" id="KW-0812">Transmembrane</keyword>
<feature type="transmembrane region" description="Helical" evidence="1">
    <location>
        <begin position="286"/>
        <end position="306"/>
    </location>
</feature>
<organism evidence="2 3">
    <name type="scientific">Sphagnum jensenii</name>
    <dbReference type="NCBI Taxonomy" id="128206"/>
    <lineage>
        <taxon>Eukaryota</taxon>
        <taxon>Viridiplantae</taxon>
        <taxon>Streptophyta</taxon>
        <taxon>Embryophyta</taxon>
        <taxon>Bryophyta</taxon>
        <taxon>Sphagnophytina</taxon>
        <taxon>Sphagnopsida</taxon>
        <taxon>Sphagnales</taxon>
        <taxon>Sphagnaceae</taxon>
        <taxon>Sphagnum</taxon>
    </lineage>
</organism>
<feature type="transmembrane region" description="Helical" evidence="1">
    <location>
        <begin position="52"/>
        <end position="72"/>
    </location>
</feature>
<comment type="caution">
    <text evidence="2">The sequence shown here is derived from an EMBL/GenBank/DDBJ whole genome shotgun (WGS) entry which is preliminary data.</text>
</comment>
<dbReference type="InterPro" id="IPR036259">
    <property type="entry name" value="MFS_trans_sf"/>
</dbReference>
<feature type="transmembrane region" description="Helical" evidence="1">
    <location>
        <begin position="78"/>
        <end position="97"/>
    </location>
</feature>
<dbReference type="EMBL" id="CAXAQS010000572">
    <property type="protein sequence ID" value="CAK9252179.1"/>
    <property type="molecule type" value="Genomic_DNA"/>
</dbReference>
<feature type="transmembrane region" description="Helical" evidence="1">
    <location>
        <begin position="224"/>
        <end position="241"/>
    </location>
</feature>
<keyword evidence="3" id="KW-1185">Reference proteome</keyword>
<protein>
    <submittedName>
        <fullName evidence="2">Uncharacterized protein</fullName>
    </submittedName>
</protein>
<feature type="transmembrane region" description="Helical" evidence="1">
    <location>
        <begin position="197"/>
        <end position="218"/>
    </location>
</feature>
<feature type="transmembrane region" description="Helical" evidence="1">
    <location>
        <begin position="162"/>
        <end position="185"/>
    </location>
</feature>
<sequence>MINASAYEYAIYEGVCFETTSRLIHQAQVDFADDKAEDLNKVRSNLSARWTLIYQFSDIVVFLSLSIFPLFLDVNFENTVLGLTFLGVITSALGCTFDPLGSTGAVMTGSEVYQSLLSVPQQFAQDARATLIAPFVFGFGITTAMFAYYVNGTITAKDSDDGFLYIGMLEAFSYLVAAVSAFPYAYVCNHYRGGSHIIMQFGSFSYMLSGVLVLVLSARLLGRWYNILLIRFLYGLGRGVFEGACRAVYAELFQGDSLSTAFSAQTLLAGFSGGVCFFAYDHLTKTPIGLITVLNGVLALWSYALLTRQEDIHEPIRWRNLKLCPWLYYRRKDAAGDDSPRDSVQREQLYGDKITSPLLNIQGEIED</sequence>
<evidence type="ECO:0000256" key="1">
    <source>
        <dbReference type="SAM" id="Phobius"/>
    </source>
</evidence>